<feature type="region of interest" description="Disordered" evidence="8">
    <location>
        <begin position="67"/>
        <end position="93"/>
    </location>
</feature>
<keyword evidence="6" id="KW-1015">Disulfide bond</keyword>
<evidence type="ECO:0000313" key="12">
    <source>
        <dbReference type="Proteomes" id="UP001303115"/>
    </source>
</evidence>
<dbReference type="InterPro" id="IPR009011">
    <property type="entry name" value="Man6P_isomerase_rcpt-bd_dom_sf"/>
</dbReference>
<name>A0AAN6PDB3_9PEZI</name>
<evidence type="ECO:0000256" key="9">
    <source>
        <dbReference type="SAM" id="SignalP"/>
    </source>
</evidence>
<dbReference type="PANTHER" id="PTHR15414">
    <property type="entry name" value="OS-9-RELATED"/>
    <property type="match status" value="1"/>
</dbReference>
<feature type="chain" id="PRO_5042910287" description="Endoplasmic reticulum lectin" evidence="9">
    <location>
        <begin position="18"/>
        <end position="531"/>
    </location>
</feature>
<feature type="compositionally biased region" description="Acidic residues" evidence="8">
    <location>
        <begin position="513"/>
        <end position="523"/>
    </location>
</feature>
<dbReference type="GO" id="GO:0030968">
    <property type="term" value="P:endoplasmic reticulum unfolded protein response"/>
    <property type="evidence" value="ECO:0007669"/>
    <property type="project" value="UniProtKB-UniRule"/>
</dbReference>
<accession>A0AAN6PDB3</accession>
<comment type="subcellular location">
    <subcellularLocation>
        <location evidence="1 7">Endoplasmic reticulum membrane</location>
        <topology evidence="1 7">Peripheral membrane protein</topology>
        <orientation evidence="1 7">Lumenal side</orientation>
    </subcellularLocation>
</comment>
<evidence type="ECO:0000256" key="2">
    <source>
        <dbReference type="ARBA" id="ARBA00009918"/>
    </source>
</evidence>
<proteinExistence type="inferred from homology"/>
<evidence type="ECO:0000256" key="6">
    <source>
        <dbReference type="ARBA" id="ARBA00023157"/>
    </source>
</evidence>
<dbReference type="InterPro" id="IPR012913">
    <property type="entry name" value="OS9-like_dom"/>
</dbReference>
<feature type="compositionally biased region" description="Basic and acidic residues" evidence="8">
    <location>
        <begin position="493"/>
        <end position="508"/>
    </location>
</feature>
<organism evidence="11 12">
    <name type="scientific">Parachaetomium inaequale</name>
    <dbReference type="NCBI Taxonomy" id="2588326"/>
    <lineage>
        <taxon>Eukaryota</taxon>
        <taxon>Fungi</taxon>
        <taxon>Dikarya</taxon>
        <taxon>Ascomycota</taxon>
        <taxon>Pezizomycotina</taxon>
        <taxon>Sordariomycetes</taxon>
        <taxon>Sordariomycetidae</taxon>
        <taxon>Sordariales</taxon>
        <taxon>Chaetomiaceae</taxon>
        <taxon>Parachaetomium</taxon>
    </lineage>
</organism>
<evidence type="ECO:0000256" key="5">
    <source>
        <dbReference type="ARBA" id="ARBA00022824"/>
    </source>
</evidence>
<dbReference type="GO" id="GO:0030970">
    <property type="term" value="P:retrograde protein transport, ER to cytosol"/>
    <property type="evidence" value="ECO:0007669"/>
    <property type="project" value="TreeGrafter"/>
</dbReference>
<dbReference type="Pfam" id="PF07915">
    <property type="entry name" value="PRKCSH"/>
    <property type="match status" value="1"/>
</dbReference>
<feature type="domain" description="MRH" evidence="10">
    <location>
        <begin position="156"/>
        <end position="301"/>
    </location>
</feature>
<dbReference type="GO" id="GO:0030246">
    <property type="term" value="F:carbohydrate binding"/>
    <property type="evidence" value="ECO:0007669"/>
    <property type="project" value="UniProtKB-UniRule"/>
</dbReference>
<keyword evidence="3 9" id="KW-0732">Signal</keyword>
<dbReference type="PROSITE" id="PS51914">
    <property type="entry name" value="MRH"/>
    <property type="match status" value="1"/>
</dbReference>
<keyword evidence="7" id="KW-0472">Membrane</keyword>
<reference evidence="12" key="1">
    <citation type="journal article" date="2023" name="Mol. Phylogenet. Evol.">
        <title>Genome-scale phylogeny and comparative genomics of the fungal order Sordariales.</title>
        <authorList>
            <person name="Hensen N."/>
            <person name="Bonometti L."/>
            <person name="Westerberg I."/>
            <person name="Brannstrom I.O."/>
            <person name="Guillou S."/>
            <person name="Cros-Aarteil S."/>
            <person name="Calhoun S."/>
            <person name="Haridas S."/>
            <person name="Kuo A."/>
            <person name="Mondo S."/>
            <person name="Pangilinan J."/>
            <person name="Riley R."/>
            <person name="LaButti K."/>
            <person name="Andreopoulos B."/>
            <person name="Lipzen A."/>
            <person name="Chen C."/>
            <person name="Yan M."/>
            <person name="Daum C."/>
            <person name="Ng V."/>
            <person name="Clum A."/>
            <person name="Steindorff A."/>
            <person name="Ohm R.A."/>
            <person name="Martin F."/>
            <person name="Silar P."/>
            <person name="Natvig D.O."/>
            <person name="Lalanne C."/>
            <person name="Gautier V."/>
            <person name="Ament-Velasquez S.L."/>
            <person name="Kruys A."/>
            <person name="Hutchinson M.I."/>
            <person name="Powell A.J."/>
            <person name="Barry K."/>
            <person name="Miller A.N."/>
            <person name="Grigoriev I.V."/>
            <person name="Debuchy R."/>
            <person name="Gladieux P."/>
            <person name="Hiltunen Thoren M."/>
            <person name="Johannesson H."/>
        </authorList>
    </citation>
    <scope>NUCLEOTIDE SEQUENCE [LARGE SCALE GENOMIC DNA]</scope>
    <source>
        <strain evidence="12">CBS 284.82</strain>
    </source>
</reference>
<keyword evidence="12" id="KW-1185">Reference proteome</keyword>
<keyword evidence="5 7" id="KW-0256">Endoplasmic reticulum</keyword>
<dbReference type="SUPFAM" id="SSF50911">
    <property type="entry name" value="Mannose 6-phosphate receptor domain"/>
    <property type="match status" value="1"/>
</dbReference>
<evidence type="ECO:0000256" key="4">
    <source>
        <dbReference type="ARBA" id="ARBA00022734"/>
    </source>
</evidence>
<comment type="similarity">
    <text evidence="2 7">Belongs to the OS-9 family.</text>
</comment>
<evidence type="ECO:0000259" key="10">
    <source>
        <dbReference type="PROSITE" id="PS51914"/>
    </source>
</evidence>
<dbReference type="EMBL" id="MU854448">
    <property type="protein sequence ID" value="KAK4035302.1"/>
    <property type="molecule type" value="Genomic_DNA"/>
</dbReference>
<dbReference type="Proteomes" id="UP001303115">
    <property type="component" value="Unassembled WGS sequence"/>
</dbReference>
<evidence type="ECO:0000256" key="7">
    <source>
        <dbReference type="RuleBase" id="RU369099"/>
    </source>
</evidence>
<gene>
    <name evidence="11" type="ORF">C8A01DRAFT_48453</name>
</gene>
<dbReference type="GO" id="GO:0005789">
    <property type="term" value="C:endoplasmic reticulum membrane"/>
    <property type="evidence" value="ECO:0007669"/>
    <property type="project" value="UniProtKB-SubCell"/>
</dbReference>
<feature type="region of interest" description="Disordered" evidence="8">
    <location>
        <begin position="470"/>
        <end position="531"/>
    </location>
</feature>
<sequence>MRRLNLVLLASLQLCQARQPSFSVHDDLLAHPQFEIVFADDFISEADALAILESSHAKDATYTADFSQPDLAPAETPGTTSGDGNHDASEDDEEVPIAETYELINSDPWRYLCSVPVIAPPPALNRTATELAKAEEARELSRASAKGWELMSGLDGHCMYFVSGWWSYSFCYGKTVVQYHALPGTKATDPPVRDQNNQEYVLGRVQHTAKDSKDAADSPEQDGQTKSLAPPNAQLQVKGDQRYLSQRLEGGTVCDLTGRPRTIEIQYHCSPGATADRIGWVKEVTTCTYMMVVYTPRLCTDVAFQPPKETRAHPIRCRQVISTKEEELAWRYSKLVAAGELLGQKPGTAKPAATDLPQNHFVGMTIGGVVVGSKKHVGDEQASKLTLPRGVMRQAAPLVEVLASRKAGADEVDLMSDAELEKLNLNPKLVKEGVEEMKSVAGDKAWTLQYVKDGDKVDYYGVFDDEEGEFESQAGVQRKKGLPKGQTSGQKLEGQRGKQKDEGQKVGGKEAVQQEDQEQEGSQEEFFKEEL</sequence>
<keyword evidence="4 7" id="KW-0430">Lectin</keyword>
<evidence type="ECO:0000313" key="11">
    <source>
        <dbReference type="EMBL" id="KAK4035302.1"/>
    </source>
</evidence>
<dbReference type="InterPro" id="IPR044865">
    <property type="entry name" value="MRH_dom"/>
</dbReference>
<evidence type="ECO:0000256" key="8">
    <source>
        <dbReference type="SAM" id="MobiDB-lite"/>
    </source>
</evidence>
<dbReference type="GO" id="GO:0005788">
    <property type="term" value="C:endoplasmic reticulum lumen"/>
    <property type="evidence" value="ECO:0007669"/>
    <property type="project" value="UniProtKB-UniRule"/>
</dbReference>
<comment type="caution">
    <text evidence="11">The sequence shown here is derived from an EMBL/GenBank/DDBJ whole genome shotgun (WGS) entry which is preliminary data.</text>
</comment>
<dbReference type="InterPro" id="IPR045149">
    <property type="entry name" value="OS-9-like"/>
</dbReference>
<dbReference type="Gene3D" id="2.70.130.10">
    <property type="entry name" value="Mannose-6-phosphate receptor binding domain"/>
    <property type="match status" value="1"/>
</dbReference>
<feature type="region of interest" description="Disordered" evidence="8">
    <location>
        <begin position="207"/>
        <end position="231"/>
    </location>
</feature>
<evidence type="ECO:0000256" key="1">
    <source>
        <dbReference type="ARBA" id="ARBA00004367"/>
    </source>
</evidence>
<dbReference type="AlphaFoldDB" id="A0AAN6PDB3"/>
<protein>
    <recommendedName>
        <fullName evidence="7">Endoplasmic reticulum lectin</fullName>
    </recommendedName>
    <alternativeName>
        <fullName evidence="7">Protein OS-9 homolog</fullName>
    </alternativeName>
</protein>
<feature type="signal peptide" evidence="9">
    <location>
        <begin position="1"/>
        <end position="17"/>
    </location>
</feature>
<evidence type="ECO:0000256" key="3">
    <source>
        <dbReference type="ARBA" id="ARBA00022729"/>
    </source>
</evidence>
<comment type="function">
    <text evidence="7">Lectin involved in the quality control of the secretory pathway. As a member of the endoplasmic reticulum-associated degradation lumenal (ERAD-L) surveillance system, targets misfolded endoplasmic reticulum lumenal glycoproteins for degradation.</text>
</comment>
<dbReference type="PANTHER" id="PTHR15414:SF0">
    <property type="entry name" value="ENDOPLASMIC RETICULUM LECTIN 1"/>
    <property type="match status" value="1"/>
</dbReference>